<dbReference type="OrthoDB" id="6152343at2759"/>
<comment type="subcellular location">
    <subcellularLocation>
        <location evidence="1">Membrane</location>
        <topology evidence="1">Multi-pass membrane protein</topology>
    </subcellularLocation>
</comment>
<proteinExistence type="predicted"/>
<keyword evidence="4 5" id="KW-0472">Membrane</keyword>
<dbReference type="RefSeq" id="XP_013080171.2">
    <property type="nucleotide sequence ID" value="XM_013224717.2"/>
</dbReference>
<evidence type="ECO:0000256" key="4">
    <source>
        <dbReference type="ARBA" id="ARBA00023136"/>
    </source>
</evidence>
<dbReference type="RefSeq" id="XP_013080170.2">
    <property type="nucleotide sequence ID" value="XM_013224716.2"/>
</dbReference>
<dbReference type="AlphaFoldDB" id="A0A2C9KLA1"/>
<feature type="transmembrane region" description="Helical" evidence="5">
    <location>
        <begin position="142"/>
        <end position="164"/>
    </location>
</feature>
<feature type="transmembrane region" description="Helical" evidence="5">
    <location>
        <begin position="110"/>
        <end position="130"/>
    </location>
</feature>
<dbReference type="Gene3D" id="1.20.140.150">
    <property type="match status" value="1"/>
</dbReference>
<name>A0A2C9KLA1_BIOGL</name>
<reference evidence="6" key="1">
    <citation type="submission" date="2020-05" db="UniProtKB">
        <authorList>
            <consortium name="EnsemblMetazoa"/>
        </authorList>
    </citation>
    <scope>IDENTIFICATION</scope>
    <source>
        <strain evidence="6">BB02</strain>
    </source>
</reference>
<dbReference type="InterPro" id="IPR004031">
    <property type="entry name" value="PMP22/EMP/MP20/Claudin"/>
</dbReference>
<dbReference type="EnsemblMetazoa" id="BGLB021015-RB">
    <property type="protein sequence ID" value="BGLB021015-PB"/>
    <property type="gene ID" value="BGLB021015"/>
</dbReference>
<dbReference type="InterPro" id="IPR050579">
    <property type="entry name" value="PMP-22/EMP/MP20-like"/>
</dbReference>
<dbReference type="EnsemblMetazoa" id="BGLB021015-RA">
    <property type="protein sequence ID" value="BGLB021015-PA"/>
    <property type="gene ID" value="BGLB021015"/>
</dbReference>
<organism evidence="6 7">
    <name type="scientific">Biomphalaria glabrata</name>
    <name type="common">Bloodfluke planorb</name>
    <name type="synonym">Freshwater snail</name>
    <dbReference type="NCBI Taxonomy" id="6526"/>
    <lineage>
        <taxon>Eukaryota</taxon>
        <taxon>Metazoa</taxon>
        <taxon>Spiralia</taxon>
        <taxon>Lophotrochozoa</taxon>
        <taxon>Mollusca</taxon>
        <taxon>Gastropoda</taxon>
        <taxon>Heterobranchia</taxon>
        <taxon>Euthyneura</taxon>
        <taxon>Panpulmonata</taxon>
        <taxon>Hygrophila</taxon>
        <taxon>Lymnaeoidea</taxon>
        <taxon>Planorbidae</taxon>
        <taxon>Biomphalaria</taxon>
    </lineage>
</organism>
<protein>
    <recommendedName>
        <fullName evidence="8">MARVEL domain-containing protein</fullName>
    </recommendedName>
</protein>
<dbReference type="GO" id="GO:0005886">
    <property type="term" value="C:plasma membrane"/>
    <property type="evidence" value="ECO:0007669"/>
    <property type="project" value="TreeGrafter"/>
</dbReference>
<evidence type="ECO:0000313" key="7">
    <source>
        <dbReference type="Proteomes" id="UP000076420"/>
    </source>
</evidence>
<dbReference type="Proteomes" id="UP000076420">
    <property type="component" value="Unassembled WGS sequence"/>
</dbReference>
<evidence type="ECO:0008006" key="8">
    <source>
        <dbReference type="Google" id="ProtNLM"/>
    </source>
</evidence>
<keyword evidence="2 5" id="KW-0812">Transmembrane</keyword>
<dbReference type="Pfam" id="PF00822">
    <property type="entry name" value="PMP22_Claudin"/>
    <property type="match status" value="1"/>
</dbReference>
<dbReference type="VEuPathDB" id="VectorBase:BGLAX_046921"/>
<gene>
    <name evidence="6" type="primary">106065815</name>
</gene>
<accession>A0A2C9KLA1</accession>
<feature type="transmembrane region" description="Helical" evidence="5">
    <location>
        <begin position="12"/>
        <end position="39"/>
    </location>
</feature>
<evidence type="ECO:0000256" key="3">
    <source>
        <dbReference type="ARBA" id="ARBA00022989"/>
    </source>
</evidence>
<evidence type="ECO:0000256" key="5">
    <source>
        <dbReference type="SAM" id="Phobius"/>
    </source>
</evidence>
<dbReference type="EnsemblMetazoa" id="BGLB021015-RC">
    <property type="protein sequence ID" value="BGLB021015-PC"/>
    <property type="gene ID" value="BGLB021015"/>
</dbReference>
<dbReference type="PANTHER" id="PTHR10671:SF108">
    <property type="entry name" value="CLAUDIN FAMILY PROTEIN-RELATED"/>
    <property type="match status" value="1"/>
</dbReference>
<dbReference type="KEGG" id="bgt:106065815"/>
<keyword evidence="3 5" id="KW-1133">Transmembrane helix</keyword>
<dbReference type="PANTHER" id="PTHR10671">
    <property type="entry name" value="EPITHELIAL MEMBRANE PROTEIN-RELATED"/>
    <property type="match status" value="1"/>
</dbReference>
<evidence type="ECO:0000313" key="6">
    <source>
        <dbReference type="EnsemblMetazoa" id="BGLB021015-PA"/>
    </source>
</evidence>
<evidence type="ECO:0000256" key="1">
    <source>
        <dbReference type="ARBA" id="ARBA00004141"/>
    </source>
</evidence>
<dbReference type="VEuPathDB" id="VectorBase:BGLB021015"/>
<evidence type="ECO:0000256" key="2">
    <source>
        <dbReference type="ARBA" id="ARBA00022692"/>
    </source>
</evidence>
<feature type="transmembrane region" description="Helical" evidence="5">
    <location>
        <begin position="76"/>
        <end position="98"/>
    </location>
</feature>
<sequence length="174" mass="18843">MGLRDGLASSRILVKLALVIVFVAEVCNWIAFCTTSWYVDGTSHSGLWRRCSTSIITGGCSQLDGVADDKMEAVQAFAIFGFMSLNVGFLLILLFMFYGSCRLNSEVSMASGIFLLFSTASWIISVAIYGDRFKDYIERLDFSYGLAVVALGLSLVGGICMLIGGRGHSTTVTQ</sequence>